<name>A0AAD5S4P9_9FUNG</name>
<proteinExistence type="predicted"/>
<dbReference type="Proteomes" id="UP001212841">
    <property type="component" value="Unassembled WGS sequence"/>
</dbReference>
<dbReference type="EMBL" id="JADGJD010001234">
    <property type="protein sequence ID" value="KAJ3045324.1"/>
    <property type="molecule type" value="Genomic_DNA"/>
</dbReference>
<organism evidence="2 3">
    <name type="scientific">Rhizophlyctis rosea</name>
    <dbReference type="NCBI Taxonomy" id="64517"/>
    <lineage>
        <taxon>Eukaryota</taxon>
        <taxon>Fungi</taxon>
        <taxon>Fungi incertae sedis</taxon>
        <taxon>Chytridiomycota</taxon>
        <taxon>Chytridiomycota incertae sedis</taxon>
        <taxon>Chytridiomycetes</taxon>
        <taxon>Rhizophlyctidales</taxon>
        <taxon>Rhizophlyctidaceae</taxon>
        <taxon>Rhizophlyctis</taxon>
    </lineage>
</organism>
<dbReference type="AlphaFoldDB" id="A0AAD5S4P9"/>
<comment type="caution">
    <text evidence="2">The sequence shown here is derived from an EMBL/GenBank/DDBJ whole genome shotgun (WGS) entry which is preliminary data.</text>
</comment>
<evidence type="ECO:0000313" key="3">
    <source>
        <dbReference type="Proteomes" id="UP001212841"/>
    </source>
</evidence>
<feature type="domain" description="NAA35-like N-terminal" evidence="1">
    <location>
        <begin position="1"/>
        <end position="70"/>
    </location>
</feature>
<dbReference type="GO" id="GO:0031417">
    <property type="term" value="C:NatC complex"/>
    <property type="evidence" value="ECO:0007669"/>
    <property type="project" value="InterPro"/>
</dbReference>
<dbReference type="InterPro" id="IPR007244">
    <property type="entry name" value="Naa35_N"/>
</dbReference>
<gene>
    <name evidence="2" type="ORF">HK097_001221</name>
</gene>
<keyword evidence="3" id="KW-1185">Reference proteome</keyword>
<dbReference type="PANTHER" id="PTHR21373:SF0">
    <property type="entry name" value="N-ALPHA-ACETYLTRANSFERASE 35, NATC AUXILIARY SUBUNIT"/>
    <property type="match status" value="1"/>
</dbReference>
<reference evidence="2" key="1">
    <citation type="submission" date="2020-05" db="EMBL/GenBank/DDBJ databases">
        <title>Phylogenomic resolution of chytrid fungi.</title>
        <authorList>
            <person name="Stajich J.E."/>
            <person name="Amses K."/>
            <person name="Simmons R."/>
            <person name="Seto K."/>
            <person name="Myers J."/>
            <person name="Bonds A."/>
            <person name="Quandt C.A."/>
            <person name="Barry K."/>
            <person name="Liu P."/>
            <person name="Grigoriev I."/>
            <person name="Longcore J.E."/>
            <person name="James T.Y."/>
        </authorList>
    </citation>
    <scope>NUCLEOTIDE SEQUENCE</scope>
    <source>
        <strain evidence="2">JEL0318</strain>
    </source>
</reference>
<accession>A0AAD5S4P9</accession>
<dbReference type="Pfam" id="PF04112">
    <property type="entry name" value="Mak10"/>
    <property type="match status" value="1"/>
</dbReference>
<evidence type="ECO:0000259" key="1">
    <source>
        <dbReference type="Pfam" id="PF04112"/>
    </source>
</evidence>
<dbReference type="PANTHER" id="PTHR21373">
    <property type="entry name" value="GLUCOSE REPRESSIBLE PROTEIN MAK10"/>
    <property type="match status" value="1"/>
</dbReference>
<evidence type="ECO:0000313" key="2">
    <source>
        <dbReference type="EMBL" id="KAJ3045324.1"/>
    </source>
</evidence>
<protein>
    <recommendedName>
        <fullName evidence="1">NAA35-like N-terminal domain-containing protein</fullName>
    </recommendedName>
</protein>
<dbReference type="InterPro" id="IPR057983">
    <property type="entry name" value="NAA35-like_N"/>
</dbReference>
<sequence>MDPKMDAGMELPAGAQEGKMRVDEIAAKRFSAGELIGIMDELLSREMSWIAGHVLCQTLFTCVYLHRPEEVSNSILKAYLVGIVRSASIIRSEVLKASIFKEEDFCVDTYGFSLFEEIPVNDVTHQLLQTEDRLVDWIRKAKAKGFKYVASEA</sequence>